<dbReference type="GO" id="GO:0003677">
    <property type="term" value="F:DNA binding"/>
    <property type="evidence" value="ECO:0007669"/>
    <property type="project" value="UniProtKB-KW"/>
</dbReference>
<organism evidence="7 8">
    <name type="scientific">Pseudotabrizicola sediminis</name>
    <dbReference type="NCBI Taxonomy" id="2486418"/>
    <lineage>
        <taxon>Bacteria</taxon>
        <taxon>Pseudomonadati</taxon>
        <taxon>Pseudomonadota</taxon>
        <taxon>Alphaproteobacteria</taxon>
        <taxon>Rhodobacterales</taxon>
        <taxon>Paracoccaceae</taxon>
        <taxon>Pseudotabrizicola</taxon>
    </lineage>
</organism>
<accession>A0ABY2KPF4</accession>
<feature type="domain" description="Response regulatory" evidence="6">
    <location>
        <begin position="36"/>
        <end position="150"/>
    </location>
</feature>
<dbReference type="PANTHER" id="PTHR44688">
    <property type="entry name" value="DNA-BINDING TRANSCRIPTIONAL ACTIVATOR DEVR_DOSR"/>
    <property type="match status" value="1"/>
</dbReference>
<dbReference type="Proteomes" id="UP000297741">
    <property type="component" value="Unassembled WGS sequence"/>
</dbReference>
<dbReference type="InterPro" id="IPR011006">
    <property type="entry name" value="CheY-like_superfamily"/>
</dbReference>
<keyword evidence="8" id="KW-1185">Reference proteome</keyword>
<dbReference type="CDD" id="cd06170">
    <property type="entry name" value="LuxR_C_like"/>
    <property type="match status" value="1"/>
</dbReference>
<dbReference type="InterPro" id="IPR016032">
    <property type="entry name" value="Sig_transdc_resp-reg_C-effctor"/>
</dbReference>
<dbReference type="SMART" id="SM00448">
    <property type="entry name" value="REC"/>
    <property type="match status" value="1"/>
</dbReference>
<keyword evidence="1" id="KW-0805">Transcription regulation</keyword>
<evidence type="ECO:0000259" key="6">
    <source>
        <dbReference type="PROSITE" id="PS50110"/>
    </source>
</evidence>
<evidence type="ECO:0000259" key="5">
    <source>
        <dbReference type="PROSITE" id="PS50043"/>
    </source>
</evidence>
<keyword evidence="3" id="KW-0804">Transcription</keyword>
<evidence type="ECO:0000313" key="7">
    <source>
        <dbReference type="EMBL" id="TGD43931.1"/>
    </source>
</evidence>
<dbReference type="SMART" id="SM00421">
    <property type="entry name" value="HTH_LUXR"/>
    <property type="match status" value="1"/>
</dbReference>
<evidence type="ECO:0000256" key="4">
    <source>
        <dbReference type="PROSITE-ProRule" id="PRU00169"/>
    </source>
</evidence>
<dbReference type="InterPro" id="IPR000792">
    <property type="entry name" value="Tscrpt_reg_LuxR_C"/>
</dbReference>
<dbReference type="SUPFAM" id="SSF52172">
    <property type="entry name" value="CheY-like"/>
    <property type="match status" value="1"/>
</dbReference>
<evidence type="ECO:0000256" key="1">
    <source>
        <dbReference type="ARBA" id="ARBA00023015"/>
    </source>
</evidence>
<dbReference type="Pfam" id="PF00196">
    <property type="entry name" value="GerE"/>
    <property type="match status" value="1"/>
</dbReference>
<dbReference type="Gene3D" id="1.10.10.10">
    <property type="entry name" value="Winged helix-like DNA-binding domain superfamily/Winged helix DNA-binding domain"/>
    <property type="match status" value="1"/>
</dbReference>
<protein>
    <submittedName>
        <fullName evidence="7">DNA-binding response regulator</fullName>
    </submittedName>
</protein>
<dbReference type="EMBL" id="RPEM01000004">
    <property type="protein sequence ID" value="TGD43931.1"/>
    <property type="molecule type" value="Genomic_DNA"/>
</dbReference>
<proteinExistence type="predicted"/>
<feature type="modified residue" description="4-aspartylphosphate" evidence="4">
    <location>
        <position position="85"/>
    </location>
</feature>
<keyword evidence="4" id="KW-0597">Phosphoprotein</keyword>
<feature type="domain" description="HTH luxR-type" evidence="5">
    <location>
        <begin position="166"/>
        <end position="234"/>
    </location>
</feature>
<dbReference type="RefSeq" id="WP_135430083.1">
    <property type="nucleotide sequence ID" value="NZ_RPEM01000004.1"/>
</dbReference>
<evidence type="ECO:0000256" key="2">
    <source>
        <dbReference type="ARBA" id="ARBA00023125"/>
    </source>
</evidence>
<evidence type="ECO:0000256" key="3">
    <source>
        <dbReference type="ARBA" id="ARBA00023163"/>
    </source>
</evidence>
<gene>
    <name evidence="7" type="ORF">EEB11_08175</name>
</gene>
<dbReference type="Gene3D" id="3.40.50.2300">
    <property type="match status" value="1"/>
</dbReference>
<evidence type="ECO:0000313" key="8">
    <source>
        <dbReference type="Proteomes" id="UP000297741"/>
    </source>
</evidence>
<keyword evidence="2 7" id="KW-0238">DNA-binding</keyword>
<dbReference type="PROSITE" id="PS00622">
    <property type="entry name" value="HTH_LUXR_1"/>
    <property type="match status" value="1"/>
</dbReference>
<dbReference type="PROSITE" id="PS50043">
    <property type="entry name" value="HTH_LUXR_2"/>
    <property type="match status" value="1"/>
</dbReference>
<dbReference type="InterPro" id="IPR036388">
    <property type="entry name" value="WH-like_DNA-bd_sf"/>
</dbReference>
<dbReference type="Pfam" id="PF00072">
    <property type="entry name" value="Response_reg"/>
    <property type="match status" value="1"/>
</dbReference>
<reference evidence="7 8" key="1">
    <citation type="submission" date="2018-11" db="EMBL/GenBank/DDBJ databases">
        <title>Tabrizicola sp. isolated from sediment of alpine lake.</title>
        <authorList>
            <person name="Liu Z."/>
        </authorList>
    </citation>
    <scope>NUCLEOTIDE SEQUENCE [LARGE SCALE GENOMIC DNA]</scope>
    <source>
        <strain evidence="7 8">DRYC-M-16</strain>
    </source>
</reference>
<comment type="caution">
    <text evidence="7">The sequence shown here is derived from an EMBL/GenBank/DDBJ whole genome shotgun (WGS) entry which is preliminary data.</text>
</comment>
<sequence>MGRIAELRDPDRIGSHAAHSGRGRMMAKPNLATGIIIYLIEDDPALREAGRDLFESQGWVVRDFFSAEAFLAAPRPSGDVCLILDVLLPGLDGLTLLEKLRAEGSVVPAIMLTGLGDAATAVAALKAGAADFIEKPAERTALIASIADAIKGAKEVRTQAQLRDKAKARFRAFTTRETEVLTMMLEGMPNKNIAAGLSISQRTVEGHRARLMHKCGVKSLPALMELYLLAHQTN</sequence>
<name>A0ABY2KPF4_9RHOB</name>
<dbReference type="PROSITE" id="PS50110">
    <property type="entry name" value="RESPONSE_REGULATORY"/>
    <property type="match status" value="1"/>
</dbReference>
<dbReference type="PRINTS" id="PR00038">
    <property type="entry name" value="HTHLUXR"/>
</dbReference>
<dbReference type="SUPFAM" id="SSF46894">
    <property type="entry name" value="C-terminal effector domain of the bipartite response regulators"/>
    <property type="match status" value="1"/>
</dbReference>
<dbReference type="InterPro" id="IPR001789">
    <property type="entry name" value="Sig_transdc_resp-reg_receiver"/>
</dbReference>
<dbReference type="PANTHER" id="PTHR44688:SF16">
    <property type="entry name" value="DNA-BINDING TRANSCRIPTIONAL ACTIVATOR DEVR_DOSR"/>
    <property type="match status" value="1"/>
</dbReference>